<evidence type="ECO:0000256" key="5">
    <source>
        <dbReference type="ARBA" id="ARBA00022884"/>
    </source>
</evidence>
<evidence type="ECO:0000256" key="4">
    <source>
        <dbReference type="ARBA" id="ARBA00022728"/>
    </source>
</evidence>
<dbReference type="OrthoDB" id="4771285at2759"/>
<dbReference type="SUPFAM" id="SSF89124">
    <property type="entry name" value="Nop domain"/>
    <property type="match status" value="1"/>
</dbReference>
<dbReference type="PANTHER" id="PTHR13904:SF0">
    <property type="entry name" value="U4_U6 SMALL NUCLEAR RIBONUCLEOPROTEIN PRP31"/>
    <property type="match status" value="1"/>
</dbReference>
<dbReference type="InterPro" id="IPR036070">
    <property type="entry name" value="Nop_dom_sf"/>
</dbReference>
<dbReference type="GO" id="GO:0003723">
    <property type="term" value="F:RNA binding"/>
    <property type="evidence" value="ECO:0007669"/>
    <property type="project" value="UniProtKB-KW"/>
</dbReference>
<dbReference type="InterPro" id="IPR042239">
    <property type="entry name" value="Nop_C"/>
</dbReference>
<evidence type="ECO:0000256" key="3">
    <source>
        <dbReference type="ARBA" id="ARBA00022664"/>
    </source>
</evidence>
<comment type="subcellular location">
    <subcellularLocation>
        <location evidence="1">Nucleus</location>
    </subcellularLocation>
</comment>
<dbReference type="Gene3D" id="1.10.287.4070">
    <property type="match status" value="1"/>
</dbReference>
<dbReference type="InterPro" id="IPR027105">
    <property type="entry name" value="Prp31"/>
</dbReference>
<dbReference type="PROSITE" id="PS51358">
    <property type="entry name" value="NOP"/>
    <property type="match status" value="1"/>
</dbReference>
<dbReference type="GO" id="GO:0000244">
    <property type="term" value="P:spliceosomal tri-snRNP complex assembly"/>
    <property type="evidence" value="ECO:0007669"/>
    <property type="project" value="InterPro"/>
</dbReference>
<keyword evidence="3" id="KW-0507">mRNA processing</keyword>
<evidence type="ECO:0000256" key="1">
    <source>
        <dbReference type="ARBA" id="ARBA00004123"/>
    </source>
</evidence>
<reference evidence="10 11" key="1">
    <citation type="submission" date="2020-10" db="EMBL/GenBank/DDBJ databases">
        <title>The Coptis chinensis genome and diversification of protoberbering-type alkaloids.</title>
        <authorList>
            <person name="Wang B."/>
            <person name="Shu S."/>
            <person name="Song C."/>
            <person name="Liu Y."/>
        </authorList>
    </citation>
    <scope>NUCLEOTIDE SEQUENCE [LARGE SCALE GENOMIC DNA]</scope>
    <source>
        <strain evidence="10">HL-2020</strain>
        <tissue evidence="10">Leaf</tissue>
    </source>
</reference>
<dbReference type="EMBL" id="JADFTS010000004">
    <property type="protein sequence ID" value="KAF9608545.1"/>
    <property type="molecule type" value="Genomic_DNA"/>
</dbReference>
<dbReference type="InterPro" id="IPR002687">
    <property type="entry name" value="Nop_dom"/>
</dbReference>
<accession>A0A835LV16</accession>
<evidence type="ECO:0000259" key="9">
    <source>
        <dbReference type="PROSITE" id="PS51358"/>
    </source>
</evidence>
<comment type="caution">
    <text evidence="10">The sequence shown here is derived from an EMBL/GenBank/DDBJ whole genome shotgun (WGS) entry which is preliminary data.</text>
</comment>
<sequence>MDDFCLFDLEDNSDDLETTDVEANMVNYDLDNFSKLQKTQRYIDVMKKVEDANQSSDVSNDDHENDPELQKLIVDSTELCVNIENEIFIVHNFIRDKYSLKFPELESQVSHPIDYARVVKKIGNETDLTLVDLQGLLPSATIMVVTVAASSTSGKPLSKENLQTTLDACDQVLALEFAKKKILDFFESGMRYIAPSLSGIVGSAVAAKLIGAAGGLEALAMMDSSNIRVLGAKKKICAGACCTGGSYKEGSNRKTARIYRDKILEKIQKCQEPPPARTVKPLRIPVTEHEKKRGGARHRKRKQAYADTDMRKAVNRVQFGVPEKSSLGDGLGEGYGMLGQAGSGKLRLSTVSNKKFKKQLGATSGLTSCLAFTSVQGIELNNPQAHDNSNLFGSGTQSIYFSEVAGFSNISRAT</sequence>
<keyword evidence="8" id="KW-0687">Ribonucleoprotein</keyword>
<dbReference type="InterPro" id="IPR012976">
    <property type="entry name" value="NOSIC"/>
</dbReference>
<dbReference type="GO" id="GO:0071011">
    <property type="term" value="C:precatalytic spliceosome"/>
    <property type="evidence" value="ECO:0007669"/>
    <property type="project" value="TreeGrafter"/>
</dbReference>
<dbReference type="Pfam" id="PF01798">
    <property type="entry name" value="Nop"/>
    <property type="match status" value="1"/>
</dbReference>
<dbReference type="FunFam" id="1.10.287.4070:FF:000003">
    <property type="entry name" value="U4/U6 small nuclear ribonucleoprotein PRP31"/>
    <property type="match status" value="1"/>
</dbReference>
<evidence type="ECO:0000256" key="8">
    <source>
        <dbReference type="ARBA" id="ARBA00023274"/>
    </source>
</evidence>
<protein>
    <recommendedName>
        <fullName evidence="9">Nop domain-containing protein</fullName>
    </recommendedName>
</protein>
<dbReference type="Pfam" id="PF09785">
    <property type="entry name" value="Prp31_C"/>
    <property type="match status" value="1"/>
</dbReference>
<organism evidence="10 11">
    <name type="scientific">Coptis chinensis</name>
    <dbReference type="NCBI Taxonomy" id="261450"/>
    <lineage>
        <taxon>Eukaryota</taxon>
        <taxon>Viridiplantae</taxon>
        <taxon>Streptophyta</taxon>
        <taxon>Embryophyta</taxon>
        <taxon>Tracheophyta</taxon>
        <taxon>Spermatophyta</taxon>
        <taxon>Magnoliopsida</taxon>
        <taxon>Ranunculales</taxon>
        <taxon>Ranunculaceae</taxon>
        <taxon>Coptidoideae</taxon>
        <taxon>Coptis</taxon>
    </lineage>
</organism>
<name>A0A835LV16_9MAGN</name>
<dbReference type="AlphaFoldDB" id="A0A835LV16"/>
<evidence type="ECO:0000256" key="7">
    <source>
        <dbReference type="ARBA" id="ARBA00023242"/>
    </source>
</evidence>
<evidence type="ECO:0000256" key="6">
    <source>
        <dbReference type="ARBA" id="ARBA00023187"/>
    </source>
</evidence>
<keyword evidence="6" id="KW-0508">mRNA splicing</keyword>
<evidence type="ECO:0000313" key="11">
    <source>
        <dbReference type="Proteomes" id="UP000631114"/>
    </source>
</evidence>
<dbReference type="Proteomes" id="UP000631114">
    <property type="component" value="Unassembled WGS sequence"/>
</dbReference>
<comment type="similarity">
    <text evidence="2">Belongs to the PRP31 family.</text>
</comment>
<keyword evidence="11" id="KW-1185">Reference proteome</keyword>
<keyword evidence="5" id="KW-0694">RNA-binding</keyword>
<evidence type="ECO:0000256" key="2">
    <source>
        <dbReference type="ARBA" id="ARBA00005572"/>
    </source>
</evidence>
<gene>
    <name evidence="10" type="ORF">IFM89_009911</name>
</gene>
<dbReference type="Gene3D" id="1.10.246.90">
    <property type="entry name" value="Nop domain"/>
    <property type="match status" value="1"/>
</dbReference>
<dbReference type="PANTHER" id="PTHR13904">
    <property type="entry name" value="PRE-MRNA SPLICING FACTOR PRP31"/>
    <property type="match status" value="1"/>
</dbReference>
<feature type="domain" description="Nop" evidence="9">
    <location>
        <begin position="193"/>
        <end position="319"/>
    </location>
</feature>
<evidence type="ECO:0000313" key="10">
    <source>
        <dbReference type="EMBL" id="KAF9608545.1"/>
    </source>
</evidence>
<dbReference type="SMART" id="SM00931">
    <property type="entry name" value="NOSIC"/>
    <property type="match status" value="1"/>
</dbReference>
<keyword evidence="4" id="KW-0747">Spliceosome</keyword>
<dbReference type="InterPro" id="IPR019175">
    <property type="entry name" value="Prp31_C"/>
</dbReference>
<dbReference type="GO" id="GO:0046540">
    <property type="term" value="C:U4/U6 x U5 tri-snRNP complex"/>
    <property type="evidence" value="ECO:0007669"/>
    <property type="project" value="InterPro"/>
</dbReference>
<dbReference type="GO" id="GO:0005687">
    <property type="term" value="C:U4 snRNP"/>
    <property type="evidence" value="ECO:0007669"/>
    <property type="project" value="TreeGrafter"/>
</dbReference>
<proteinExistence type="inferred from homology"/>
<keyword evidence="7" id="KW-0539">Nucleus</keyword>